<keyword evidence="11" id="KW-0407">Ion channel</keyword>
<keyword evidence="8" id="KW-0675">Receptor</keyword>
<keyword evidence="4" id="KW-0812">Transmembrane</keyword>
<dbReference type="Pfam" id="PF10613">
    <property type="entry name" value="Lig_chan-Glu_bd"/>
    <property type="match status" value="1"/>
</dbReference>
<protein>
    <recommendedName>
        <fullName evidence="12">Ionotropic glutamate receptor L-glutamate and glycine-binding domain-containing protein</fullName>
    </recommendedName>
</protein>
<evidence type="ECO:0000256" key="8">
    <source>
        <dbReference type="ARBA" id="ARBA00023170"/>
    </source>
</evidence>
<sequence length="308" mass="35004">MADLDALTVGRWLLFVDIKWSLQDIFANVNVPFDADFTVARQSPRSSEVFFTEVYRVRSGTRLQEQVAGNWSETRGATWTTMSVYQRRHLDGIVLKGVFKPENFEVTGSALKKKSPGKQRSVRNPENIKAVRVAMIRSPKSSARRHSISLGLSNTSKRRILHKDLHMRANKIQVVQTLKDADKPPYVSAGKNEGNEPIEIHGFCAELIKMLQHRMNFKMKYYVPEEPTFGTRREDGTWSGLMGEVTSGRADIGLNLFMVTAKRAAAIEYFPPIFNTKMILHIKLPGLEDSDMNDLVSEFTPDFGWPPW</sequence>
<feature type="domain" description="Ionotropic glutamate receptor L-glutamate and glycine-binding" evidence="12">
    <location>
        <begin position="185"/>
        <end position="247"/>
    </location>
</feature>
<keyword evidence="3" id="KW-1003">Cell membrane</keyword>
<keyword evidence="9" id="KW-0325">Glycoprotein</keyword>
<keyword evidence="7" id="KW-0472">Membrane</keyword>
<dbReference type="InterPro" id="IPR052192">
    <property type="entry name" value="Insect_Ionotropic_Sensory_Rcpt"/>
</dbReference>
<gene>
    <name evidence="13" type="ORF">ANN_21238</name>
</gene>
<keyword evidence="14" id="KW-1185">Reference proteome</keyword>
<dbReference type="PANTHER" id="PTHR42643:SF24">
    <property type="entry name" value="IONOTROPIC RECEPTOR 60A"/>
    <property type="match status" value="1"/>
</dbReference>
<dbReference type="Gene3D" id="3.40.190.10">
    <property type="entry name" value="Periplasmic binding protein-like II"/>
    <property type="match status" value="1"/>
</dbReference>
<evidence type="ECO:0000313" key="14">
    <source>
        <dbReference type="Proteomes" id="UP001148838"/>
    </source>
</evidence>
<dbReference type="EMBL" id="JAJSOF020000029">
    <property type="protein sequence ID" value="KAJ4432615.1"/>
    <property type="molecule type" value="Genomic_DNA"/>
</dbReference>
<name>A0ABQ8SFW6_PERAM</name>
<keyword evidence="10" id="KW-1071">Ligand-gated ion channel</keyword>
<evidence type="ECO:0000256" key="3">
    <source>
        <dbReference type="ARBA" id="ARBA00022475"/>
    </source>
</evidence>
<dbReference type="SMART" id="SM00918">
    <property type="entry name" value="Lig_chan-Glu_bd"/>
    <property type="match status" value="1"/>
</dbReference>
<dbReference type="Proteomes" id="UP001148838">
    <property type="component" value="Unassembled WGS sequence"/>
</dbReference>
<comment type="subcellular location">
    <subcellularLocation>
        <location evidence="1">Cell membrane</location>
        <topology evidence="1">Multi-pass membrane protein</topology>
    </subcellularLocation>
</comment>
<evidence type="ECO:0000256" key="6">
    <source>
        <dbReference type="ARBA" id="ARBA00023065"/>
    </source>
</evidence>
<evidence type="ECO:0000256" key="1">
    <source>
        <dbReference type="ARBA" id="ARBA00004651"/>
    </source>
</evidence>
<organism evidence="13 14">
    <name type="scientific">Periplaneta americana</name>
    <name type="common">American cockroach</name>
    <name type="synonym">Blatta americana</name>
    <dbReference type="NCBI Taxonomy" id="6978"/>
    <lineage>
        <taxon>Eukaryota</taxon>
        <taxon>Metazoa</taxon>
        <taxon>Ecdysozoa</taxon>
        <taxon>Arthropoda</taxon>
        <taxon>Hexapoda</taxon>
        <taxon>Insecta</taxon>
        <taxon>Pterygota</taxon>
        <taxon>Neoptera</taxon>
        <taxon>Polyneoptera</taxon>
        <taxon>Dictyoptera</taxon>
        <taxon>Blattodea</taxon>
        <taxon>Blattoidea</taxon>
        <taxon>Blattidae</taxon>
        <taxon>Blattinae</taxon>
        <taxon>Periplaneta</taxon>
    </lineage>
</organism>
<comment type="caution">
    <text evidence="13">The sequence shown here is derived from an EMBL/GenBank/DDBJ whole genome shotgun (WGS) entry which is preliminary data.</text>
</comment>
<dbReference type="InterPro" id="IPR057074">
    <property type="entry name" value="IR75A_N"/>
</dbReference>
<evidence type="ECO:0000256" key="11">
    <source>
        <dbReference type="ARBA" id="ARBA00023303"/>
    </source>
</evidence>
<dbReference type="Pfam" id="PF24576">
    <property type="entry name" value="IR75A_N"/>
    <property type="match status" value="1"/>
</dbReference>
<evidence type="ECO:0000256" key="5">
    <source>
        <dbReference type="ARBA" id="ARBA00022989"/>
    </source>
</evidence>
<evidence type="ECO:0000256" key="9">
    <source>
        <dbReference type="ARBA" id="ARBA00023180"/>
    </source>
</evidence>
<dbReference type="PANTHER" id="PTHR42643">
    <property type="entry name" value="IONOTROPIC RECEPTOR 20A-RELATED"/>
    <property type="match status" value="1"/>
</dbReference>
<evidence type="ECO:0000256" key="2">
    <source>
        <dbReference type="ARBA" id="ARBA00022448"/>
    </source>
</evidence>
<keyword evidence="2" id="KW-0813">Transport</keyword>
<dbReference type="InterPro" id="IPR019594">
    <property type="entry name" value="Glu/Gly-bd"/>
</dbReference>
<accession>A0ABQ8SFW6</accession>
<evidence type="ECO:0000256" key="7">
    <source>
        <dbReference type="ARBA" id="ARBA00023136"/>
    </source>
</evidence>
<dbReference type="SUPFAM" id="SSF53850">
    <property type="entry name" value="Periplasmic binding protein-like II"/>
    <property type="match status" value="1"/>
</dbReference>
<keyword evidence="5" id="KW-1133">Transmembrane helix</keyword>
<evidence type="ECO:0000256" key="10">
    <source>
        <dbReference type="ARBA" id="ARBA00023286"/>
    </source>
</evidence>
<evidence type="ECO:0000259" key="12">
    <source>
        <dbReference type="SMART" id="SM00918"/>
    </source>
</evidence>
<keyword evidence="6" id="KW-0406">Ion transport</keyword>
<evidence type="ECO:0000313" key="13">
    <source>
        <dbReference type="EMBL" id="KAJ4432615.1"/>
    </source>
</evidence>
<reference evidence="13 14" key="1">
    <citation type="journal article" date="2022" name="Allergy">
        <title>Genome assembly and annotation of Periplaneta americana reveal a comprehensive cockroach allergen profile.</title>
        <authorList>
            <person name="Wang L."/>
            <person name="Xiong Q."/>
            <person name="Saelim N."/>
            <person name="Wang L."/>
            <person name="Nong W."/>
            <person name="Wan A.T."/>
            <person name="Shi M."/>
            <person name="Liu X."/>
            <person name="Cao Q."/>
            <person name="Hui J.H.L."/>
            <person name="Sookrung N."/>
            <person name="Leung T.F."/>
            <person name="Tungtrongchitr A."/>
            <person name="Tsui S.K.W."/>
        </authorList>
    </citation>
    <scope>NUCLEOTIDE SEQUENCE [LARGE SCALE GENOMIC DNA]</scope>
    <source>
        <strain evidence="13">PWHHKU_190912</strain>
    </source>
</reference>
<proteinExistence type="predicted"/>
<evidence type="ECO:0000256" key="4">
    <source>
        <dbReference type="ARBA" id="ARBA00022692"/>
    </source>
</evidence>